<dbReference type="WBParaSite" id="Hba_12311">
    <property type="protein sequence ID" value="Hba_12311"/>
    <property type="gene ID" value="Hba_12311"/>
</dbReference>
<keyword evidence="1" id="KW-1185">Reference proteome</keyword>
<dbReference type="Gene3D" id="1.10.510.10">
    <property type="entry name" value="Transferase(Phosphotransferase) domain 1"/>
    <property type="match status" value="1"/>
</dbReference>
<sequence length="76" mass="8978">MTSGELPWRSLEDPAQWVSGLKTFFAGCPKEYIHILLYIDSLHYYDTPSYAMIRGLLRDVLDINGLFEYPYDWEQK</sequence>
<accession>A0A1I7X4C1</accession>
<evidence type="ECO:0000313" key="1">
    <source>
        <dbReference type="Proteomes" id="UP000095283"/>
    </source>
</evidence>
<dbReference type="AlphaFoldDB" id="A0A1I7X4C1"/>
<dbReference type="Proteomes" id="UP000095283">
    <property type="component" value="Unplaced"/>
</dbReference>
<protein>
    <submittedName>
        <fullName evidence="2">Transposase</fullName>
    </submittedName>
</protein>
<reference evidence="2" key="1">
    <citation type="submission" date="2016-11" db="UniProtKB">
        <authorList>
            <consortium name="WormBaseParasite"/>
        </authorList>
    </citation>
    <scope>IDENTIFICATION</scope>
</reference>
<proteinExistence type="predicted"/>
<organism evidence="1 2">
    <name type="scientific">Heterorhabditis bacteriophora</name>
    <name type="common">Entomopathogenic nematode worm</name>
    <dbReference type="NCBI Taxonomy" id="37862"/>
    <lineage>
        <taxon>Eukaryota</taxon>
        <taxon>Metazoa</taxon>
        <taxon>Ecdysozoa</taxon>
        <taxon>Nematoda</taxon>
        <taxon>Chromadorea</taxon>
        <taxon>Rhabditida</taxon>
        <taxon>Rhabditina</taxon>
        <taxon>Rhabditomorpha</taxon>
        <taxon>Strongyloidea</taxon>
        <taxon>Heterorhabditidae</taxon>
        <taxon>Heterorhabditis</taxon>
    </lineage>
</organism>
<name>A0A1I7X4C1_HETBA</name>
<evidence type="ECO:0000313" key="2">
    <source>
        <dbReference type="WBParaSite" id="Hba_12311"/>
    </source>
</evidence>